<organism evidence="1 2">
    <name type="scientific">Dreissena polymorpha</name>
    <name type="common">Zebra mussel</name>
    <name type="synonym">Mytilus polymorpha</name>
    <dbReference type="NCBI Taxonomy" id="45954"/>
    <lineage>
        <taxon>Eukaryota</taxon>
        <taxon>Metazoa</taxon>
        <taxon>Spiralia</taxon>
        <taxon>Lophotrochozoa</taxon>
        <taxon>Mollusca</taxon>
        <taxon>Bivalvia</taxon>
        <taxon>Autobranchia</taxon>
        <taxon>Heteroconchia</taxon>
        <taxon>Euheterodonta</taxon>
        <taxon>Imparidentia</taxon>
        <taxon>Neoheterodontei</taxon>
        <taxon>Myida</taxon>
        <taxon>Dreissenoidea</taxon>
        <taxon>Dreissenidae</taxon>
        <taxon>Dreissena</taxon>
    </lineage>
</organism>
<accession>A0A9D4H7N3</accession>
<comment type="caution">
    <text evidence="1">The sequence shown here is derived from an EMBL/GenBank/DDBJ whole genome shotgun (WGS) entry which is preliminary data.</text>
</comment>
<keyword evidence="2" id="KW-1185">Reference proteome</keyword>
<proteinExistence type="predicted"/>
<sequence length="65" mass="7555">MAARNRRFNSAFGFSTEFDELESSLRDVIVKVLVTDPIREIRFCGKPYREEDLGFHRTVYPVSGQ</sequence>
<dbReference type="Proteomes" id="UP000828390">
    <property type="component" value="Unassembled WGS sequence"/>
</dbReference>
<reference evidence="1" key="1">
    <citation type="journal article" date="2019" name="bioRxiv">
        <title>The Genome of the Zebra Mussel, Dreissena polymorpha: A Resource for Invasive Species Research.</title>
        <authorList>
            <person name="McCartney M.A."/>
            <person name="Auch B."/>
            <person name="Kono T."/>
            <person name="Mallez S."/>
            <person name="Zhang Y."/>
            <person name="Obille A."/>
            <person name="Becker A."/>
            <person name="Abrahante J.E."/>
            <person name="Garbe J."/>
            <person name="Badalamenti J.P."/>
            <person name="Herman A."/>
            <person name="Mangelson H."/>
            <person name="Liachko I."/>
            <person name="Sullivan S."/>
            <person name="Sone E.D."/>
            <person name="Koren S."/>
            <person name="Silverstein K.A.T."/>
            <person name="Beckman K.B."/>
            <person name="Gohl D.M."/>
        </authorList>
    </citation>
    <scope>NUCLEOTIDE SEQUENCE</scope>
    <source>
        <strain evidence="1">Duluth1</strain>
        <tissue evidence="1">Whole animal</tissue>
    </source>
</reference>
<name>A0A9D4H7N3_DREPO</name>
<reference evidence="1" key="2">
    <citation type="submission" date="2020-11" db="EMBL/GenBank/DDBJ databases">
        <authorList>
            <person name="McCartney M.A."/>
            <person name="Auch B."/>
            <person name="Kono T."/>
            <person name="Mallez S."/>
            <person name="Becker A."/>
            <person name="Gohl D.M."/>
            <person name="Silverstein K.A.T."/>
            <person name="Koren S."/>
            <person name="Bechman K.B."/>
            <person name="Herman A."/>
            <person name="Abrahante J.E."/>
            <person name="Garbe J."/>
        </authorList>
    </citation>
    <scope>NUCLEOTIDE SEQUENCE</scope>
    <source>
        <strain evidence="1">Duluth1</strain>
        <tissue evidence="1">Whole animal</tissue>
    </source>
</reference>
<evidence type="ECO:0000313" key="2">
    <source>
        <dbReference type="Proteomes" id="UP000828390"/>
    </source>
</evidence>
<protein>
    <submittedName>
        <fullName evidence="1">Uncharacterized protein</fullName>
    </submittedName>
</protein>
<dbReference type="EMBL" id="JAIWYP010000004">
    <property type="protein sequence ID" value="KAH3830078.1"/>
    <property type="molecule type" value="Genomic_DNA"/>
</dbReference>
<evidence type="ECO:0000313" key="1">
    <source>
        <dbReference type="EMBL" id="KAH3830078.1"/>
    </source>
</evidence>
<dbReference type="AlphaFoldDB" id="A0A9D4H7N3"/>
<gene>
    <name evidence="1" type="ORF">DPMN_103315</name>
</gene>